<feature type="non-terminal residue" evidence="2">
    <location>
        <position position="78"/>
    </location>
</feature>
<feature type="compositionally biased region" description="Low complexity" evidence="1">
    <location>
        <begin position="36"/>
        <end position="45"/>
    </location>
</feature>
<sequence length="78" mass="7879">AAACLDAGGSGPARPRGSGRRRVAAARARGAGGPDRGAALRGGTSGRPQLLRVRAALRLLQTRHPAGPHRQLEVPGSV</sequence>
<feature type="region of interest" description="Disordered" evidence="1">
    <location>
        <begin position="1"/>
        <end position="45"/>
    </location>
</feature>
<protein>
    <submittedName>
        <fullName evidence="2">Jumonji domain containing 8</fullName>
    </submittedName>
</protein>
<feature type="non-terminal residue" evidence="2">
    <location>
        <position position="1"/>
    </location>
</feature>
<evidence type="ECO:0000313" key="2">
    <source>
        <dbReference type="EMBL" id="AES00526.1"/>
    </source>
</evidence>
<name>G9K6K1_MUSPF</name>
<proteinExistence type="evidence at transcript level"/>
<organism evidence="2">
    <name type="scientific">Mustela putorius furo</name>
    <name type="common">European domestic ferret</name>
    <name type="synonym">Mustela furo</name>
    <dbReference type="NCBI Taxonomy" id="9669"/>
    <lineage>
        <taxon>Eukaryota</taxon>
        <taxon>Metazoa</taxon>
        <taxon>Chordata</taxon>
        <taxon>Craniata</taxon>
        <taxon>Vertebrata</taxon>
        <taxon>Euteleostomi</taxon>
        <taxon>Mammalia</taxon>
        <taxon>Eutheria</taxon>
        <taxon>Laurasiatheria</taxon>
        <taxon>Carnivora</taxon>
        <taxon>Caniformia</taxon>
        <taxon>Musteloidea</taxon>
        <taxon>Mustelidae</taxon>
        <taxon>Mustelinae</taxon>
        <taxon>Mustela</taxon>
    </lineage>
</organism>
<evidence type="ECO:0000256" key="1">
    <source>
        <dbReference type="SAM" id="MobiDB-lite"/>
    </source>
</evidence>
<reference evidence="2" key="1">
    <citation type="journal article" date="2013" name="J. Virol.">
        <title>Sequencing, annotation, and characterization of the influenza ferret infectome.</title>
        <authorList>
            <person name="Leon A.J."/>
            <person name="Banner D."/>
            <person name="Xu L."/>
            <person name="Ran L."/>
            <person name="Peng Z."/>
            <person name="Yi K."/>
            <person name="Chen C."/>
            <person name="Xu F."/>
            <person name="Huang J."/>
            <person name="Zhao Z."/>
            <person name="Lin Z."/>
            <person name="Huang S.H."/>
            <person name="Fang Y."/>
            <person name="Kelvin A.A."/>
            <person name="Ross T.M."/>
            <person name="Farooqui A."/>
            <person name="Kelvin D.J."/>
        </authorList>
    </citation>
    <scope>NUCLEOTIDE SEQUENCE</scope>
    <source>
        <tissue evidence="2">Lungs</tissue>
    </source>
</reference>
<accession>G9K6K1</accession>
<dbReference type="EMBL" id="JP011928">
    <property type="protein sequence ID" value="AES00526.1"/>
    <property type="molecule type" value="mRNA"/>
</dbReference>
<dbReference type="AlphaFoldDB" id="G9K6K1"/>